<feature type="domain" description="DUF4218" evidence="1">
    <location>
        <begin position="83"/>
        <end position="139"/>
    </location>
</feature>
<gene>
    <name evidence="2" type="ORF">RDI58_017774</name>
</gene>
<comment type="caution">
    <text evidence="2">The sequence shown here is derived from an EMBL/GenBank/DDBJ whole genome shotgun (WGS) entry which is preliminary data.</text>
</comment>
<dbReference type="EMBL" id="JBANQN010000007">
    <property type="protein sequence ID" value="KAK6784319.1"/>
    <property type="molecule type" value="Genomic_DNA"/>
</dbReference>
<proteinExistence type="predicted"/>
<evidence type="ECO:0000313" key="2">
    <source>
        <dbReference type="EMBL" id="KAK6784319.1"/>
    </source>
</evidence>
<evidence type="ECO:0000259" key="1">
    <source>
        <dbReference type="Pfam" id="PF13960"/>
    </source>
</evidence>
<dbReference type="Proteomes" id="UP001371456">
    <property type="component" value="Unassembled WGS sequence"/>
</dbReference>
<protein>
    <recommendedName>
        <fullName evidence="1">DUF4218 domain-containing protein</fullName>
    </recommendedName>
</protein>
<dbReference type="AlphaFoldDB" id="A0AAN8TAG0"/>
<name>A0AAN8TAG0_SOLBU</name>
<dbReference type="Pfam" id="PF13960">
    <property type="entry name" value="DUF4218"/>
    <property type="match status" value="1"/>
</dbReference>
<reference evidence="2 3" key="1">
    <citation type="submission" date="2024-02" db="EMBL/GenBank/DDBJ databases">
        <title>de novo genome assembly of Solanum bulbocastanum strain 11H21.</title>
        <authorList>
            <person name="Hosaka A.J."/>
        </authorList>
    </citation>
    <scope>NUCLEOTIDE SEQUENCE [LARGE SCALE GENOMIC DNA]</scope>
    <source>
        <tissue evidence="2">Young leaves</tissue>
    </source>
</reference>
<evidence type="ECO:0000313" key="3">
    <source>
        <dbReference type="Proteomes" id="UP001371456"/>
    </source>
</evidence>
<organism evidence="2 3">
    <name type="scientific">Solanum bulbocastanum</name>
    <name type="common">Wild potato</name>
    <dbReference type="NCBI Taxonomy" id="147425"/>
    <lineage>
        <taxon>Eukaryota</taxon>
        <taxon>Viridiplantae</taxon>
        <taxon>Streptophyta</taxon>
        <taxon>Embryophyta</taxon>
        <taxon>Tracheophyta</taxon>
        <taxon>Spermatophyta</taxon>
        <taxon>Magnoliopsida</taxon>
        <taxon>eudicotyledons</taxon>
        <taxon>Gunneridae</taxon>
        <taxon>Pentapetalae</taxon>
        <taxon>asterids</taxon>
        <taxon>lamiids</taxon>
        <taxon>Solanales</taxon>
        <taxon>Solanaceae</taxon>
        <taxon>Solanoideae</taxon>
        <taxon>Solaneae</taxon>
        <taxon>Solanum</taxon>
    </lineage>
</organism>
<keyword evidence="3" id="KW-1185">Reference proteome</keyword>
<accession>A0AAN8TAG0</accession>
<sequence>MNIWPELHPIQRREKVEVPAACYTSSPEDKHKLCLLLKNLKVLDGFSSNISQCVNLKDHKISGLKNHDYHVLLQYILPLALRAGEAQIGGPIHYRWMYPIERWLYFLKSLIGNGACPEGSIAKGYIANECMTLCSREFAQNHIDIAQYLSDAEWDREFIEWFKDRVAQLHKADNSRLMEDLLSLSHGPTKYSTHSNGYIVNGYRFHVEDHDQMLRTQNCGVVVVGESDKDSENVDYYGILTDVIKLQFISDKRVILFRCNWFDVYDKVKGVKRDDHDKRVIDKKSMALEKEYMQVNASFHPSIKQVKQNIQEVETRKLYSNSSGLFYPGSIGKERGNGHKNFTMHSSEVHTPFHSFTNQVKQCTKEVETSVIVKGREQMPRSFCSFLGVSEKNLESSQGPPSMDKNPLVLEKENTEIKSPGSTDQDKFESVDLNDHHDHIFGWMNEL</sequence>
<dbReference type="PANTHER" id="PTHR48258:SF4">
    <property type="entry name" value="DUF4216 DOMAIN-CONTAINING PROTEIN"/>
    <property type="match status" value="1"/>
</dbReference>
<dbReference type="PANTHER" id="PTHR48258">
    <property type="entry name" value="DUF4218 DOMAIN-CONTAINING PROTEIN-RELATED"/>
    <property type="match status" value="1"/>
</dbReference>
<dbReference type="InterPro" id="IPR025452">
    <property type="entry name" value="DUF4218"/>
</dbReference>